<feature type="compositionally biased region" description="Basic and acidic residues" evidence="1">
    <location>
        <begin position="107"/>
        <end position="118"/>
    </location>
</feature>
<dbReference type="Proteomes" id="UP001586593">
    <property type="component" value="Unassembled WGS sequence"/>
</dbReference>
<keyword evidence="2" id="KW-1133">Transmembrane helix</keyword>
<reference evidence="3 4" key="1">
    <citation type="journal article" date="2024" name="Commun. Biol.">
        <title>Comparative genomic analysis of thermophilic fungi reveals convergent evolutionary adaptations and gene losses.</title>
        <authorList>
            <person name="Steindorff A.S."/>
            <person name="Aguilar-Pontes M.V."/>
            <person name="Robinson A.J."/>
            <person name="Andreopoulos B."/>
            <person name="LaButti K."/>
            <person name="Kuo A."/>
            <person name="Mondo S."/>
            <person name="Riley R."/>
            <person name="Otillar R."/>
            <person name="Haridas S."/>
            <person name="Lipzen A."/>
            <person name="Grimwood J."/>
            <person name="Schmutz J."/>
            <person name="Clum A."/>
            <person name="Reid I.D."/>
            <person name="Moisan M.C."/>
            <person name="Butler G."/>
            <person name="Nguyen T.T.M."/>
            <person name="Dewar K."/>
            <person name="Conant G."/>
            <person name="Drula E."/>
            <person name="Henrissat B."/>
            <person name="Hansel C."/>
            <person name="Singer S."/>
            <person name="Hutchinson M.I."/>
            <person name="de Vries R.P."/>
            <person name="Natvig D.O."/>
            <person name="Powell A.J."/>
            <person name="Tsang A."/>
            <person name="Grigoriev I.V."/>
        </authorList>
    </citation>
    <scope>NUCLEOTIDE SEQUENCE [LARGE SCALE GENOMIC DNA]</scope>
    <source>
        <strain evidence="3 4">ATCC 24622</strain>
    </source>
</reference>
<keyword evidence="4" id="KW-1185">Reference proteome</keyword>
<evidence type="ECO:0000256" key="2">
    <source>
        <dbReference type="SAM" id="Phobius"/>
    </source>
</evidence>
<name>A0ABR3VS99_9PEZI</name>
<keyword evidence="2" id="KW-0812">Transmembrane</keyword>
<organism evidence="3 4">
    <name type="scientific">Phialemonium thermophilum</name>
    <dbReference type="NCBI Taxonomy" id="223376"/>
    <lineage>
        <taxon>Eukaryota</taxon>
        <taxon>Fungi</taxon>
        <taxon>Dikarya</taxon>
        <taxon>Ascomycota</taxon>
        <taxon>Pezizomycotina</taxon>
        <taxon>Sordariomycetes</taxon>
        <taxon>Sordariomycetidae</taxon>
        <taxon>Cephalothecales</taxon>
        <taxon>Cephalothecaceae</taxon>
        <taxon>Phialemonium</taxon>
    </lineage>
</organism>
<proteinExistence type="predicted"/>
<evidence type="ECO:0000313" key="3">
    <source>
        <dbReference type="EMBL" id="KAL1844542.1"/>
    </source>
</evidence>
<keyword evidence="2" id="KW-0472">Membrane</keyword>
<evidence type="ECO:0000256" key="1">
    <source>
        <dbReference type="SAM" id="MobiDB-lite"/>
    </source>
</evidence>
<feature type="transmembrane region" description="Helical" evidence="2">
    <location>
        <begin position="279"/>
        <end position="301"/>
    </location>
</feature>
<comment type="caution">
    <text evidence="3">The sequence shown here is derived from an EMBL/GenBank/DDBJ whole genome shotgun (WGS) entry which is preliminary data.</text>
</comment>
<sequence length="361" mass="38513">MRRTIPKIRGKGLYPFAAFSSAGMSTINGWKHDIDTSRKASTATAAKAPCAIGVAVRWCQSEGLLLPSTWASNSASSFQVIPLEGGPTRARASRAQPLVLASRRHKQAESKAASRGEPENAQDECNPLSQGIQDASAQQLLAPRLPLERFAGTKFAQTTAYLESSLLLGHITMGMAGGWSCIVRFALHIPLGIVGISGSNLSGAISPLKATGIYDVVPHGRSFLYGVRMYSNWVSDRLTQRDDGKGGTVQFSSSDGWQGVFAFAWNFVMFLGCFGCDGWLLVLLGLVDSLIAGSLLASVVLQGGFIPRTYGACHGATSWRDGADGRNYFATANATVFQHYGQPPAFCRVLVQTWAVAISCG</sequence>
<protein>
    <submittedName>
        <fullName evidence="3">Uncharacterized protein</fullName>
    </submittedName>
</protein>
<accession>A0ABR3VS99</accession>
<evidence type="ECO:0000313" key="4">
    <source>
        <dbReference type="Proteomes" id="UP001586593"/>
    </source>
</evidence>
<gene>
    <name evidence="3" type="ORF">VTK73DRAFT_2331</name>
</gene>
<feature type="region of interest" description="Disordered" evidence="1">
    <location>
        <begin position="100"/>
        <end position="127"/>
    </location>
</feature>
<dbReference type="EMBL" id="JAZHXJ010001638">
    <property type="protein sequence ID" value="KAL1844542.1"/>
    <property type="molecule type" value="Genomic_DNA"/>
</dbReference>